<dbReference type="KEGG" id="pman:OU5_5697"/>
<dbReference type="HOGENOM" id="CLU_2651818_0_0_6"/>
<dbReference type="AlphaFoldDB" id="A0A024EJL7"/>
<proteinExistence type="predicted"/>
<reference evidence="1 2" key="1">
    <citation type="journal article" date="2012" name="J. Bacteriol.">
        <title>Genome sequence of cold-adapted Pseudomonas mandelii strain JR-1.</title>
        <authorList>
            <person name="Jang S.H."/>
            <person name="Kim J."/>
            <person name="Kim J."/>
            <person name="Hong S."/>
            <person name="Lee C."/>
        </authorList>
    </citation>
    <scope>NUCLEOTIDE SEQUENCE [LARGE SCALE GENOMIC DNA]</scope>
    <source>
        <strain evidence="1 2">JR-1</strain>
    </source>
</reference>
<dbReference type="OrthoDB" id="6914740at2"/>
<protein>
    <submittedName>
        <fullName evidence="1">Uncharacterized protein</fullName>
    </submittedName>
</protein>
<dbReference type="EMBL" id="CP005960">
    <property type="protein sequence ID" value="AHZ72776.1"/>
    <property type="molecule type" value="Genomic_DNA"/>
</dbReference>
<evidence type="ECO:0000313" key="1">
    <source>
        <dbReference type="EMBL" id="AHZ72776.1"/>
    </source>
</evidence>
<name>A0A024EJL7_9PSED</name>
<accession>A0A024EJL7</accession>
<organism evidence="1 2">
    <name type="scientific">Pseudomonas mandelii JR-1</name>
    <dbReference type="NCBI Taxonomy" id="1147786"/>
    <lineage>
        <taxon>Bacteria</taxon>
        <taxon>Pseudomonadati</taxon>
        <taxon>Pseudomonadota</taxon>
        <taxon>Gammaproteobacteria</taxon>
        <taxon>Pseudomonadales</taxon>
        <taxon>Pseudomonadaceae</taxon>
        <taxon>Pseudomonas</taxon>
    </lineage>
</organism>
<evidence type="ECO:0000313" key="2">
    <source>
        <dbReference type="Proteomes" id="UP000026913"/>
    </source>
</evidence>
<gene>
    <name evidence="1" type="ORF">OU5_5697</name>
</gene>
<sequence>MSNRQLEEAQENRHNEIIGEHIGLSADEVAEYVTDIQDQDNGTGHVIYFSIAIPKSVRDKVDGLGDELYLNTGPIDFDEEGEQ</sequence>
<dbReference type="Proteomes" id="UP000026913">
    <property type="component" value="Chromosome"/>
</dbReference>
<dbReference type="RefSeq" id="WP_010455878.1">
    <property type="nucleotide sequence ID" value="NZ_CP005960.1"/>
</dbReference>